<protein>
    <submittedName>
        <fullName evidence="3">MFS transporter</fullName>
    </submittedName>
</protein>
<dbReference type="GO" id="GO:0015293">
    <property type="term" value="F:symporter activity"/>
    <property type="evidence" value="ECO:0007669"/>
    <property type="project" value="InterPro"/>
</dbReference>
<feature type="transmembrane region" description="Helical" evidence="2">
    <location>
        <begin position="284"/>
        <end position="303"/>
    </location>
</feature>
<dbReference type="GO" id="GO:0005886">
    <property type="term" value="C:plasma membrane"/>
    <property type="evidence" value="ECO:0007669"/>
    <property type="project" value="TreeGrafter"/>
</dbReference>
<evidence type="ECO:0000256" key="1">
    <source>
        <dbReference type="ARBA" id="ARBA00009617"/>
    </source>
</evidence>
<evidence type="ECO:0000313" key="3">
    <source>
        <dbReference type="EMBL" id="NLF54013.1"/>
    </source>
</evidence>
<dbReference type="PANTHER" id="PTHR11328:SF24">
    <property type="entry name" value="MAJOR FACILITATOR SUPERFAMILY (MFS) PROFILE DOMAIN-CONTAINING PROTEIN"/>
    <property type="match status" value="1"/>
</dbReference>
<organism evidence="3 4">
    <name type="scientific">Thauera phenolivorans</name>
    <dbReference type="NCBI Taxonomy" id="1792543"/>
    <lineage>
        <taxon>Bacteria</taxon>
        <taxon>Pseudomonadati</taxon>
        <taxon>Pseudomonadota</taxon>
        <taxon>Betaproteobacteria</taxon>
        <taxon>Rhodocyclales</taxon>
        <taxon>Zoogloeaceae</taxon>
        <taxon>Thauera</taxon>
    </lineage>
</organism>
<feature type="transmembrane region" description="Helical" evidence="2">
    <location>
        <begin position="309"/>
        <end position="329"/>
    </location>
</feature>
<dbReference type="SUPFAM" id="SSF103473">
    <property type="entry name" value="MFS general substrate transporter"/>
    <property type="match status" value="1"/>
</dbReference>
<comment type="caution">
    <text evidence="3">The sequence shown here is derived from an EMBL/GenBank/DDBJ whole genome shotgun (WGS) entry which is preliminary data.</text>
</comment>
<feature type="transmembrane region" description="Helical" evidence="2">
    <location>
        <begin position="171"/>
        <end position="191"/>
    </location>
</feature>
<dbReference type="InterPro" id="IPR039672">
    <property type="entry name" value="MFS_2"/>
</dbReference>
<feature type="transmembrane region" description="Helical" evidence="2">
    <location>
        <begin position="78"/>
        <end position="96"/>
    </location>
</feature>
<feature type="transmembrane region" description="Helical" evidence="2">
    <location>
        <begin position="258"/>
        <end position="277"/>
    </location>
</feature>
<dbReference type="PANTHER" id="PTHR11328">
    <property type="entry name" value="MAJOR FACILITATOR SUPERFAMILY DOMAIN-CONTAINING PROTEIN"/>
    <property type="match status" value="1"/>
</dbReference>
<accession>A0A7X7R851</accession>
<name>A0A7X7R851_9RHOO</name>
<keyword evidence="2" id="KW-1133">Transmembrane helix</keyword>
<feature type="transmembrane region" description="Helical" evidence="2">
    <location>
        <begin position="146"/>
        <end position="165"/>
    </location>
</feature>
<dbReference type="AlphaFoldDB" id="A0A7X7R851"/>
<keyword evidence="2" id="KW-0812">Transmembrane</keyword>
<feature type="transmembrane region" description="Helical" evidence="2">
    <location>
        <begin position="390"/>
        <end position="415"/>
    </location>
</feature>
<proteinExistence type="inferred from homology"/>
<reference evidence="3 4" key="1">
    <citation type="journal article" date="2020" name="Biotechnol. Biofuels">
        <title>New insights from the biogas microbiome by comprehensive genome-resolved metagenomics of nearly 1600 species originating from multiple anaerobic digesters.</title>
        <authorList>
            <person name="Campanaro S."/>
            <person name="Treu L."/>
            <person name="Rodriguez-R L.M."/>
            <person name="Kovalovszki A."/>
            <person name="Ziels R.M."/>
            <person name="Maus I."/>
            <person name="Zhu X."/>
            <person name="Kougias P.G."/>
            <person name="Basile A."/>
            <person name="Luo G."/>
            <person name="Schluter A."/>
            <person name="Konstantinidis K.T."/>
            <person name="Angelidaki I."/>
        </authorList>
    </citation>
    <scope>NUCLEOTIDE SEQUENCE [LARGE SCALE GENOMIC DNA]</scope>
    <source>
        <strain evidence="3">AS06rmzACSIP_256</strain>
    </source>
</reference>
<feature type="transmembrane region" description="Helical" evidence="2">
    <location>
        <begin position="223"/>
        <end position="246"/>
    </location>
</feature>
<feature type="transmembrane region" description="Helical" evidence="2">
    <location>
        <begin position="366"/>
        <end position="384"/>
    </location>
</feature>
<dbReference type="GO" id="GO:0008643">
    <property type="term" value="P:carbohydrate transport"/>
    <property type="evidence" value="ECO:0007669"/>
    <property type="project" value="InterPro"/>
</dbReference>
<evidence type="ECO:0000256" key="2">
    <source>
        <dbReference type="SAM" id="Phobius"/>
    </source>
</evidence>
<feature type="transmembrane region" description="Helical" evidence="2">
    <location>
        <begin position="102"/>
        <end position="126"/>
    </location>
</feature>
<dbReference type="Gene3D" id="1.20.1250.20">
    <property type="entry name" value="MFS general substrate transporter like domains"/>
    <property type="match status" value="2"/>
</dbReference>
<gene>
    <name evidence="3" type="ORF">GX576_06380</name>
</gene>
<dbReference type="InterPro" id="IPR036259">
    <property type="entry name" value="MFS_trans_sf"/>
</dbReference>
<feature type="transmembrane region" description="Helical" evidence="2">
    <location>
        <begin position="12"/>
        <end position="30"/>
    </location>
</feature>
<comment type="similarity">
    <text evidence="1">Belongs to the sodium:galactoside symporter (TC 2.A.2) family.</text>
</comment>
<dbReference type="Pfam" id="PF13347">
    <property type="entry name" value="MFS_2"/>
    <property type="match status" value="1"/>
</dbReference>
<evidence type="ECO:0000313" key="4">
    <source>
        <dbReference type="Proteomes" id="UP000536534"/>
    </source>
</evidence>
<sequence>MTPASLPRPALVAYGALGLPLAFAALPLYVHVPRLYAGEAGLSLAAVGAVLLAARIVDAVTDPLLGWASDRLAGRRRTILAATVLLGASLPLLLSPPAGAGAAWLFGLLVLVSIGYSAATIAHNAWGAELAPTPDARTRVVASREAFALAGVLLAAALPALLAAGDGEAAGLARLGWLFLPLLVLAGAWTLRGAPPSPPRAVQRPAPLASLAGALRDAAFVRLLAVFAVNGIAAAVPSATVLFFVADVLRADAQAAGLFLVLYFLAAAASLPLWVALSRRIGKLRAWLAGMLLAVAVFAWAALLGSGELAAFAAICLLSGVALGADLSLPPSMLADLIAAPAPPARAGMRAGACFGWWSFVTKANLAIAAGTALPLLAALGYAPGAREPAALAALAAVYGVLPVVLKLAAALLLWTWRARLAPPLPIHPAAAAALREIRS</sequence>
<keyword evidence="2" id="KW-0472">Membrane</keyword>
<dbReference type="Proteomes" id="UP000536534">
    <property type="component" value="Unassembled WGS sequence"/>
</dbReference>
<dbReference type="EMBL" id="JAAYYV010000169">
    <property type="protein sequence ID" value="NLF54013.1"/>
    <property type="molecule type" value="Genomic_DNA"/>
</dbReference>